<dbReference type="EMBL" id="PKPP01006778">
    <property type="protein sequence ID" value="PWA55349.1"/>
    <property type="molecule type" value="Genomic_DNA"/>
</dbReference>
<evidence type="ECO:0000313" key="2">
    <source>
        <dbReference type="Proteomes" id="UP000245207"/>
    </source>
</evidence>
<organism evidence="1 2">
    <name type="scientific">Artemisia annua</name>
    <name type="common">Sweet wormwood</name>
    <dbReference type="NCBI Taxonomy" id="35608"/>
    <lineage>
        <taxon>Eukaryota</taxon>
        <taxon>Viridiplantae</taxon>
        <taxon>Streptophyta</taxon>
        <taxon>Embryophyta</taxon>
        <taxon>Tracheophyta</taxon>
        <taxon>Spermatophyta</taxon>
        <taxon>Magnoliopsida</taxon>
        <taxon>eudicotyledons</taxon>
        <taxon>Gunneridae</taxon>
        <taxon>Pentapetalae</taxon>
        <taxon>asterids</taxon>
        <taxon>campanulids</taxon>
        <taxon>Asterales</taxon>
        <taxon>Asteraceae</taxon>
        <taxon>Asteroideae</taxon>
        <taxon>Anthemideae</taxon>
        <taxon>Artemisiinae</taxon>
        <taxon>Artemisia</taxon>
    </lineage>
</organism>
<sequence>MLNSVRNGEGLNLVLYFKLSKTYETDASSQFQERFKYKYQYHNKLNSSNYTNISSINAGGSTNSVFPTGASLAGEPASGGVPNRFLGITPGYLCQIQVLRTSLLKDVAEYQMPFLHEIEIHLKSKWANLADAFIDDLGQSLSLSPSLLFASIVPQTVICIPYGRHPKNVIVLACDAFGLPSSMALQLWYTLMDWKTKPFIAFNNFSREHKLEMENGDDIEVMLHQTRGTVKF</sequence>
<dbReference type="STRING" id="35608.A0A2U1M263"/>
<comment type="caution">
    <text evidence="1">The sequence shown here is derived from an EMBL/GenBank/DDBJ whole genome shotgun (WGS) entry which is preliminary data.</text>
</comment>
<dbReference type="AlphaFoldDB" id="A0A2U1M263"/>
<gene>
    <name evidence="1" type="ORF">CTI12_AA428450</name>
</gene>
<proteinExistence type="predicted"/>
<accession>A0A2U1M263</accession>
<name>A0A2U1M263_ARTAN</name>
<dbReference type="OrthoDB" id="1728266at2759"/>
<protein>
    <submittedName>
        <fullName evidence="1">Uncharacterized protein</fullName>
    </submittedName>
</protein>
<reference evidence="1 2" key="1">
    <citation type="journal article" date="2018" name="Mol. Plant">
        <title>The genome of Artemisia annua provides insight into the evolution of Asteraceae family and artemisinin biosynthesis.</title>
        <authorList>
            <person name="Shen Q."/>
            <person name="Zhang L."/>
            <person name="Liao Z."/>
            <person name="Wang S."/>
            <person name="Yan T."/>
            <person name="Shi P."/>
            <person name="Liu M."/>
            <person name="Fu X."/>
            <person name="Pan Q."/>
            <person name="Wang Y."/>
            <person name="Lv Z."/>
            <person name="Lu X."/>
            <person name="Zhang F."/>
            <person name="Jiang W."/>
            <person name="Ma Y."/>
            <person name="Chen M."/>
            <person name="Hao X."/>
            <person name="Li L."/>
            <person name="Tang Y."/>
            <person name="Lv G."/>
            <person name="Zhou Y."/>
            <person name="Sun X."/>
            <person name="Brodelius P.E."/>
            <person name="Rose J.K.C."/>
            <person name="Tang K."/>
        </authorList>
    </citation>
    <scope>NUCLEOTIDE SEQUENCE [LARGE SCALE GENOMIC DNA]</scope>
    <source>
        <strain evidence="2">cv. Huhao1</strain>
        <tissue evidence="1">Leaf</tissue>
    </source>
</reference>
<dbReference type="Proteomes" id="UP000245207">
    <property type="component" value="Unassembled WGS sequence"/>
</dbReference>
<evidence type="ECO:0000313" key="1">
    <source>
        <dbReference type="EMBL" id="PWA55349.1"/>
    </source>
</evidence>
<keyword evidence="2" id="KW-1185">Reference proteome</keyword>